<proteinExistence type="predicted"/>
<gene>
    <name evidence="1" type="ORF">KUL25_09730</name>
</gene>
<evidence type="ECO:0000313" key="2">
    <source>
        <dbReference type="Proteomes" id="UP000693972"/>
    </source>
</evidence>
<dbReference type="EMBL" id="JAIMBW010000001">
    <property type="protein sequence ID" value="MBY4893042.1"/>
    <property type="molecule type" value="Genomic_DNA"/>
</dbReference>
<dbReference type="AlphaFoldDB" id="A0A975YHN9"/>
<reference evidence="1 2" key="1">
    <citation type="submission" date="2021-07" db="EMBL/GenBank/DDBJ databases">
        <title>Karlodiniumbacter phycospheric gen. nov., sp. nov., a phycosphere bacterium isolated from karlodinium veneficum.</title>
        <authorList>
            <person name="Peng Y."/>
            <person name="Jiang L."/>
            <person name="Lee J."/>
        </authorList>
    </citation>
    <scope>NUCLEOTIDE SEQUENCE</scope>
    <source>
        <strain evidence="1 2">N5</strain>
    </source>
</reference>
<organism evidence="1">
    <name type="scientific">Gymnodinialimonas phycosphaerae</name>
    <dbReference type="NCBI Taxonomy" id="2841589"/>
    <lineage>
        <taxon>Bacteria</taxon>
        <taxon>Pseudomonadati</taxon>
        <taxon>Pseudomonadota</taxon>
        <taxon>Alphaproteobacteria</taxon>
        <taxon>Rhodobacterales</taxon>
        <taxon>Paracoccaceae</taxon>
        <taxon>Gymnodinialimonas</taxon>
    </lineage>
</organism>
<evidence type="ECO:0000313" key="1">
    <source>
        <dbReference type="EMBL" id="QXL89754.1"/>
    </source>
</evidence>
<protein>
    <submittedName>
        <fullName evidence="1">Uncharacterized protein</fullName>
    </submittedName>
</protein>
<dbReference type="EMBL" id="CP078073">
    <property type="protein sequence ID" value="QXL89754.1"/>
    <property type="molecule type" value="Genomic_DNA"/>
</dbReference>
<sequence>MQTQEDYFEATDTIFQIASRIAREVIFFDALAAKGSFVSPEQYQLLFDRDDDDVFEIEENSVQIDLHTQDGINVIGSLFNNLNETTQRLFGVRFSTAPQVLGLENWDAGKMATARCQLCLVPADLDGPNMLKAFSQTHQIQCSFAIPIELSTELGNVVGATMCYERVFVTQKDPDFQEQLDTAAMLKELGKKLEQLDAMCRMTKDYGPYLSLLK</sequence>
<name>A0A975YHN9_9RHOB</name>
<keyword evidence="2" id="KW-1185">Reference proteome</keyword>
<dbReference type="Proteomes" id="UP000693972">
    <property type="component" value="Unassembled WGS sequence"/>
</dbReference>
<dbReference type="RefSeq" id="WP_257892775.1">
    <property type="nucleotide sequence ID" value="NZ_JAIMBW010000001.1"/>
</dbReference>
<accession>A0A975YHN9</accession>